<dbReference type="GO" id="GO:0006260">
    <property type="term" value="P:DNA replication"/>
    <property type="evidence" value="ECO:0007669"/>
    <property type="project" value="UniProtKB-KW"/>
</dbReference>
<sequence>MADLYDALGVARDADQSEIKSAYRKLARELHPDVNPDPHTQERFKEVTAAYEVLSDPQKRQRYDMGGSGGMGGANFGGFGFGDIMDAFFGGQTGGRGPRPRMREGQDALIRIEVSLDEACFGTEREITVESAVACTKCDATGCADGSDPTVCAICKGRGETQQVTRSFIGQVMTSRPCANCQGYGTVIPNPCRECAGDGRVRARQSVSVKIPPGVETGNRIQLSGRGEVGPGGGPAGDLYVEIVQREHEFLVRDNDMLHLALSIPMTAAVLGTKVTVETLDGPTEVEVKAGTQSGSTVLVKGLGVTRLRGGGRGDLVVHIEVLIPSKLKKDEEELLKKFAEMRGDKSGQVDMKRQDSGFFSKFRDAFGR</sequence>
<dbReference type="SUPFAM" id="SSF46565">
    <property type="entry name" value="Chaperone J-domain"/>
    <property type="match status" value="1"/>
</dbReference>
<dbReference type="InterPro" id="IPR036410">
    <property type="entry name" value="HSP_DnaJ_Cys-rich_dom_sf"/>
</dbReference>
<dbReference type="CDD" id="cd06257">
    <property type="entry name" value="DnaJ"/>
    <property type="match status" value="1"/>
</dbReference>
<dbReference type="CDD" id="cd10719">
    <property type="entry name" value="DnaJ_zf"/>
    <property type="match status" value="1"/>
</dbReference>
<dbReference type="SUPFAM" id="SSF49493">
    <property type="entry name" value="HSP40/DnaJ peptide-binding domain"/>
    <property type="match status" value="2"/>
</dbReference>
<evidence type="ECO:0000256" key="2">
    <source>
        <dbReference type="ARBA" id="ARBA00022705"/>
    </source>
</evidence>
<evidence type="ECO:0000256" key="5">
    <source>
        <dbReference type="ARBA" id="ARBA00022771"/>
    </source>
</evidence>
<keyword evidence="5" id="KW-0863">Zinc-finger</keyword>
<dbReference type="SMART" id="SM00271">
    <property type="entry name" value="DnaJ"/>
    <property type="match status" value="1"/>
</dbReference>
<gene>
    <name evidence="11" type="ORF">UFOPK3774_00585</name>
    <name evidence="12" type="ORF">UFOPK4049_00184</name>
</gene>
<dbReference type="PROSITE" id="PS50076">
    <property type="entry name" value="DNAJ_2"/>
    <property type="match status" value="1"/>
</dbReference>
<keyword evidence="8" id="KW-0143">Chaperone</keyword>
<dbReference type="PRINTS" id="PR00625">
    <property type="entry name" value="JDOMAIN"/>
</dbReference>
<dbReference type="Gene3D" id="2.10.230.10">
    <property type="entry name" value="Heat shock protein DnaJ, cysteine-rich domain"/>
    <property type="match status" value="1"/>
</dbReference>
<evidence type="ECO:0000256" key="4">
    <source>
        <dbReference type="ARBA" id="ARBA00022737"/>
    </source>
</evidence>
<organism evidence="12">
    <name type="scientific">freshwater metagenome</name>
    <dbReference type="NCBI Taxonomy" id="449393"/>
    <lineage>
        <taxon>unclassified sequences</taxon>
        <taxon>metagenomes</taxon>
        <taxon>ecological metagenomes</taxon>
    </lineage>
</organism>
<dbReference type="EMBL" id="CAFBNG010000089">
    <property type="protein sequence ID" value="CAB4939917.1"/>
    <property type="molecule type" value="Genomic_DNA"/>
</dbReference>
<keyword evidence="2" id="KW-0235">DNA replication</keyword>
<dbReference type="InterPro" id="IPR018253">
    <property type="entry name" value="DnaJ_domain_CS"/>
</dbReference>
<dbReference type="PROSITE" id="PS00636">
    <property type="entry name" value="DNAJ_1"/>
    <property type="match status" value="1"/>
</dbReference>
<name>A0A6J7P157_9ZZZZ</name>
<keyword evidence="4" id="KW-0677">Repeat</keyword>
<protein>
    <submittedName>
        <fullName evidence="12">Unannotated protein</fullName>
    </submittedName>
</protein>
<dbReference type="GO" id="GO:0051082">
    <property type="term" value="F:unfolded protein binding"/>
    <property type="evidence" value="ECO:0007669"/>
    <property type="project" value="InterPro"/>
</dbReference>
<dbReference type="EMBL" id="CAFBPB010000012">
    <property type="protein sequence ID" value="CAB4996813.1"/>
    <property type="molecule type" value="Genomic_DNA"/>
</dbReference>
<dbReference type="GO" id="GO:0031072">
    <property type="term" value="F:heat shock protein binding"/>
    <property type="evidence" value="ECO:0007669"/>
    <property type="project" value="InterPro"/>
</dbReference>
<evidence type="ECO:0000259" key="10">
    <source>
        <dbReference type="PROSITE" id="PS51188"/>
    </source>
</evidence>
<dbReference type="GO" id="GO:0005737">
    <property type="term" value="C:cytoplasm"/>
    <property type="evidence" value="ECO:0007669"/>
    <property type="project" value="TreeGrafter"/>
</dbReference>
<dbReference type="HAMAP" id="MF_01152">
    <property type="entry name" value="DnaJ"/>
    <property type="match status" value="1"/>
</dbReference>
<dbReference type="Gene3D" id="2.60.260.20">
    <property type="entry name" value="Urease metallochaperone UreE, N-terminal domain"/>
    <property type="match status" value="2"/>
</dbReference>
<accession>A0A6J7P157</accession>
<dbReference type="Pfam" id="PF00684">
    <property type="entry name" value="DnaJ_CXXCXGXG"/>
    <property type="match status" value="1"/>
</dbReference>
<evidence type="ECO:0000256" key="7">
    <source>
        <dbReference type="ARBA" id="ARBA00023016"/>
    </source>
</evidence>
<proteinExistence type="inferred from homology"/>
<dbReference type="InterPro" id="IPR008971">
    <property type="entry name" value="HSP40/DnaJ_pept-bd"/>
</dbReference>
<dbReference type="SUPFAM" id="SSF57938">
    <property type="entry name" value="DnaJ/Hsp40 cysteine-rich domain"/>
    <property type="match status" value="1"/>
</dbReference>
<keyword evidence="3" id="KW-0479">Metal-binding</keyword>
<dbReference type="AlphaFoldDB" id="A0A6J7P157"/>
<keyword evidence="1" id="KW-0963">Cytoplasm</keyword>
<evidence type="ECO:0000256" key="8">
    <source>
        <dbReference type="ARBA" id="ARBA00023186"/>
    </source>
</evidence>
<dbReference type="FunFam" id="2.10.230.10:FF:000002">
    <property type="entry name" value="Molecular chaperone DnaJ"/>
    <property type="match status" value="1"/>
</dbReference>
<dbReference type="GO" id="GO:0008270">
    <property type="term" value="F:zinc ion binding"/>
    <property type="evidence" value="ECO:0007669"/>
    <property type="project" value="UniProtKB-KW"/>
</dbReference>
<dbReference type="PANTHER" id="PTHR43096">
    <property type="entry name" value="DNAJ HOMOLOG 1, MITOCHONDRIAL-RELATED"/>
    <property type="match status" value="1"/>
</dbReference>
<evidence type="ECO:0000259" key="9">
    <source>
        <dbReference type="PROSITE" id="PS50076"/>
    </source>
</evidence>
<dbReference type="Gene3D" id="1.10.287.110">
    <property type="entry name" value="DnaJ domain"/>
    <property type="match status" value="1"/>
</dbReference>
<dbReference type="PANTHER" id="PTHR43096:SF48">
    <property type="entry name" value="CHAPERONE PROTEIN DNAJ"/>
    <property type="match status" value="1"/>
</dbReference>
<dbReference type="InterPro" id="IPR001623">
    <property type="entry name" value="DnaJ_domain"/>
</dbReference>
<evidence type="ECO:0000256" key="3">
    <source>
        <dbReference type="ARBA" id="ARBA00022723"/>
    </source>
</evidence>
<dbReference type="InterPro" id="IPR012724">
    <property type="entry name" value="DnaJ"/>
</dbReference>
<feature type="domain" description="CR-type" evidence="10">
    <location>
        <begin position="122"/>
        <end position="204"/>
    </location>
</feature>
<dbReference type="InterPro" id="IPR036869">
    <property type="entry name" value="J_dom_sf"/>
</dbReference>
<dbReference type="InterPro" id="IPR002939">
    <property type="entry name" value="DnaJ_C"/>
</dbReference>
<dbReference type="GO" id="GO:0042026">
    <property type="term" value="P:protein refolding"/>
    <property type="evidence" value="ECO:0007669"/>
    <property type="project" value="TreeGrafter"/>
</dbReference>
<reference evidence="12" key="1">
    <citation type="submission" date="2020-05" db="EMBL/GenBank/DDBJ databases">
        <authorList>
            <person name="Chiriac C."/>
            <person name="Salcher M."/>
            <person name="Ghai R."/>
            <person name="Kavagutti S V."/>
        </authorList>
    </citation>
    <scope>NUCLEOTIDE SEQUENCE</scope>
</reference>
<dbReference type="PROSITE" id="PS51188">
    <property type="entry name" value="ZF_CR"/>
    <property type="match status" value="1"/>
</dbReference>
<dbReference type="FunFam" id="2.60.260.20:FF:000005">
    <property type="entry name" value="Chaperone protein dnaJ 1, mitochondrial"/>
    <property type="match status" value="1"/>
</dbReference>
<dbReference type="NCBIfam" id="NF010871">
    <property type="entry name" value="PRK14278.1"/>
    <property type="match status" value="1"/>
</dbReference>
<evidence type="ECO:0000313" key="12">
    <source>
        <dbReference type="EMBL" id="CAB4996813.1"/>
    </source>
</evidence>
<keyword evidence="7" id="KW-0346">Stress response</keyword>
<evidence type="ECO:0000256" key="6">
    <source>
        <dbReference type="ARBA" id="ARBA00022833"/>
    </source>
</evidence>
<dbReference type="CDD" id="cd10747">
    <property type="entry name" value="DnaJ_C"/>
    <property type="match status" value="1"/>
</dbReference>
<evidence type="ECO:0000256" key="1">
    <source>
        <dbReference type="ARBA" id="ARBA00022490"/>
    </source>
</evidence>
<dbReference type="NCBIfam" id="NF008035">
    <property type="entry name" value="PRK10767.1"/>
    <property type="match status" value="1"/>
</dbReference>
<dbReference type="GO" id="GO:0009408">
    <property type="term" value="P:response to heat"/>
    <property type="evidence" value="ECO:0007669"/>
    <property type="project" value="InterPro"/>
</dbReference>
<dbReference type="InterPro" id="IPR001305">
    <property type="entry name" value="HSP_DnaJ_Cys-rich_dom"/>
</dbReference>
<dbReference type="Pfam" id="PF00226">
    <property type="entry name" value="DnaJ"/>
    <property type="match status" value="1"/>
</dbReference>
<dbReference type="Pfam" id="PF01556">
    <property type="entry name" value="DnaJ_C"/>
    <property type="match status" value="1"/>
</dbReference>
<evidence type="ECO:0000313" key="11">
    <source>
        <dbReference type="EMBL" id="CAB4939917.1"/>
    </source>
</evidence>
<dbReference type="GO" id="GO:0005524">
    <property type="term" value="F:ATP binding"/>
    <property type="evidence" value="ECO:0007669"/>
    <property type="project" value="InterPro"/>
</dbReference>
<feature type="domain" description="J" evidence="9">
    <location>
        <begin position="3"/>
        <end position="67"/>
    </location>
</feature>
<keyword evidence="6" id="KW-0862">Zinc</keyword>